<dbReference type="Proteomes" id="UP001060170">
    <property type="component" value="Chromosome 9"/>
</dbReference>
<evidence type="ECO:0000313" key="1">
    <source>
        <dbReference type="EMBL" id="KAI7947672.1"/>
    </source>
</evidence>
<organism evidence="1 2">
    <name type="scientific">Puccinia striiformis f. sp. tritici</name>
    <dbReference type="NCBI Taxonomy" id="168172"/>
    <lineage>
        <taxon>Eukaryota</taxon>
        <taxon>Fungi</taxon>
        <taxon>Dikarya</taxon>
        <taxon>Basidiomycota</taxon>
        <taxon>Pucciniomycotina</taxon>
        <taxon>Pucciniomycetes</taxon>
        <taxon>Pucciniales</taxon>
        <taxon>Pucciniaceae</taxon>
        <taxon>Puccinia</taxon>
    </lineage>
</organism>
<sequence>MIFGIFLPFILVIGQCIIAPQIPIPGAVSKHPPPGINPSTEIFESSLTSSSLNKLPLDKKLSRQDEHRIAILDLSTTPRHEPSLDTGLERLDSNLGIPPTDQRISTAMVPSKLEKCLGGFSRLPCVYQTAIALCLGASIAIILILICGAVGK</sequence>
<keyword evidence="2" id="KW-1185">Reference proteome</keyword>
<dbReference type="EMBL" id="CM045873">
    <property type="protein sequence ID" value="KAI7947672.1"/>
    <property type="molecule type" value="Genomic_DNA"/>
</dbReference>
<protein>
    <submittedName>
        <fullName evidence="1">Uncharacterized protein</fullName>
    </submittedName>
</protein>
<reference evidence="1 2" key="3">
    <citation type="journal article" date="2022" name="Microbiol. Spectr.">
        <title>Folding features and dynamics of 3D genome architecture in plant fungal pathogens.</title>
        <authorList>
            <person name="Xia C."/>
        </authorList>
    </citation>
    <scope>NUCLEOTIDE SEQUENCE [LARGE SCALE GENOMIC DNA]</scope>
    <source>
        <strain evidence="1 2">93-210</strain>
    </source>
</reference>
<reference evidence="2" key="2">
    <citation type="journal article" date="2018" name="Mol. Plant Microbe Interact.">
        <title>Genome sequence resources for the wheat stripe rust pathogen (Puccinia striiformis f. sp. tritici) and the barley stripe rust pathogen (Puccinia striiformis f. sp. hordei).</title>
        <authorList>
            <person name="Xia C."/>
            <person name="Wang M."/>
            <person name="Yin C."/>
            <person name="Cornejo O.E."/>
            <person name="Hulbert S.H."/>
            <person name="Chen X."/>
        </authorList>
    </citation>
    <scope>NUCLEOTIDE SEQUENCE [LARGE SCALE GENOMIC DNA]</scope>
    <source>
        <strain evidence="2">93-210</strain>
    </source>
</reference>
<evidence type="ECO:0000313" key="2">
    <source>
        <dbReference type="Proteomes" id="UP001060170"/>
    </source>
</evidence>
<reference evidence="2" key="1">
    <citation type="journal article" date="2018" name="BMC Genomics">
        <title>Genomic insights into host adaptation between the wheat stripe rust pathogen (Puccinia striiformis f. sp. tritici) and the barley stripe rust pathogen (Puccinia striiformis f. sp. hordei).</title>
        <authorList>
            <person name="Xia C."/>
            <person name="Wang M."/>
            <person name="Yin C."/>
            <person name="Cornejo O.E."/>
            <person name="Hulbert S.H."/>
            <person name="Chen X."/>
        </authorList>
    </citation>
    <scope>NUCLEOTIDE SEQUENCE [LARGE SCALE GENOMIC DNA]</scope>
    <source>
        <strain evidence="2">93-210</strain>
    </source>
</reference>
<gene>
    <name evidence="1" type="ORF">MJO28_009580</name>
</gene>
<accession>A0ACC0E8T5</accession>
<proteinExistence type="predicted"/>
<comment type="caution">
    <text evidence="1">The sequence shown here is derived from an EMBL/GenBank/DDBJ whole genome shotgun (WGS) entry which is preliminary data.</text>
</comment>
<name>A0ACC0E8T5_9BASI</name>